<dbReference type="InterPro" id="IPR003849">
    <property type="entry name" value="Preprotein_translocase_YajC"/>
</dbReference>
<keyword evidence="3" id="KW-0813">Transport</keyword>
<dbReference type="PANTHER" id="PTHR33909">
    <property type="entry name" value="SEC TRANSLOCON ACCESSORY COMPLEX SUBUNIT YAJC"/>
    <property type="match status" value="1"/>
</dbReference>
<protein>
    <submittedName>
        <fullName evidence="11">Preprotein translocase subunit YajC</fullName>
    </submittedName>
</protein>
<accession>A0A540VZA4</accession>
<feature type="region of interest" description="Disordered" evidence="10">
    <location>
        <begin position="92"/>
        <end position="139"/>
    </location>
</feature>
<dbReference type="OrthoDB" id="2200301at2"/>
<reference evidence="11 12" key="1">
    <citation type="submission" date="2019-06" db="EMBL/GenBank/DDBJ databases">
        <title>Description of Kitasatospora acidophila sp. nov. isolated from pine grove soil, and reclassification of Streptomyces novaecaesareae to Kitasatospora novaeceasareae comb. nov.</title>
        <authorList>
            <person name="Kim M.J."/>
        </authorList>
    </citation>
    <scope>NUCLEOTIDE SEQUENCE [LARGE SCALE GENOMIC DNA]</scope>
    <source>
        <strain evidence="11 12">MMS16-CNU292</strain>
    </source>
</reference>
<keyword evidence="7" id="KW-1133">Transmembrane helix</keyword>
<evidence type="ECO:0000256" key="3">
    <source>
        <dbReference type="ARBA" id="ARBA00022448"/>
    </source>
</evidence>
<evidence type="ECO:0000256" key="5">
    <source>
        <dbReference type="ARBA" id="ARBA00022692"/>
    </source>
</evidence>
<evidence type="ECO:0000256" key="2">
    <source>
        <dbReference type="ARBA" id="ARBA00006742"/>
    </source>
</evidence>
<keyword evidence="12" id="KW-1185">Reference proteome</keyword>
<dbReference type="AlphaFoldDB" id="A0A540VZA4"/>
<keyword evidence="5" id="KW-0812">Transmembrane</keyword>
<sequence length="139" mass="14620">MSLIILVLPIAVMFLLFRSQKKRQQQSQHMQSSMEPGAAVRTIGGLYATVKSIGDSTVELEIAPGVFTHFAKSAVAAVIDAQEYDEIINGRPAEDEAAAADEADDAEAVADAVVTDEAAEEAAEESVSLEKAGDQAAAK</sequence>
<evidence type="ECO:0000256" key="7">
    <source>
        <dbReference type="ARBA" id="ARBA00022989"/>
    </source>
</evidence>
<evidence type="ECO:0000256" key="9">
    <source>
        <dbReference type="ARBA" id="ARBA00023136"/>
    </source>
</evidence>
<keyword evidence="8" id="KW-0811">Translocation</keyword>
<dbReference type="GO" id="GO:0015031">
    <property type="term" value="P:protein transport"/>
    <property type="evidence" value="ECO:0007669"/>
    <property type="project" value="UniProtKB-KW"/>
</dbReference>
<dbReference type="NCBIfam" id="TIGR00739">
    <property type="entry name" value="yajC"/>
    <property type="match status" value="1"/>
</dbReference>
<dbReference type="GO" id="GO:0005886">
    <property type="term" value="C:plasma membrane"/>
    <property type="evidence" value="ECO:0007669"/>
    <property type="project" value="UniProtKB-SubCell"/>
</dbReference>
<name>A0A540VZA4_9ACTN</name>
<feature type="compositionally biased region" description="Acidic residues" evidence="10">
    <location>
        <begin position="95"/>
        <end position="108"/>
    </location>
</feature>
<organism evidence="11 12">
    <name type="scientific">Kitasatospora acidiphila</name>
    <dbReference type="NCBI Taxonomy" id="2567942"/>
    <lineage>
        <taxon>Bacteria</taxon>
        <taxon>Bacillati</taxon>
        <taxon>Actinomycetota</taxon>
        <taxon>Actinomycetes</taxon>
        <taxon>Kitasatosporales</taxon>
        <taxon>Streptomycetaceae</taxon>
        <taxon>Kitasatospora</taxon>
    </lineage>
</organism>
<keyword evidence="6" id="KW-0653">Protein transport</keyword>
<proteinExistence type="inferred from homology"/>
<evidence type="ECO:0000256" key="6">
    <source>
        <dbReference type="ARBA" id="ARBA00022927"/>
    </source>
</evidence>
<dbReference type="Proteomes" id="UP000319103">
    <property type="component" value="Unassembled WGS sequence"/>
</dbReference>
<dbReference type="PANTHER" id="PTHR33909:SF1">
    <property type="entry name" value="SEC TRANSLOCON ACCESSORY COMPLEX SUBUNIT YAJC"/>
    <property type="match status" value="1"/>
</dbReference>
<evidence type="ECO:0000256" key="1">
    <source>
        <dbReference type="ARBA" id="ARBA00004162"/>
    </source>
</evidence>
<comment type="caution">
    <text evidence="11">The sequence shown here is derived from an EMBL/GenBank/DDBJ whole genome shotgun (WGS) entry which is preliminary data.</text>
</comment>
<dbReference type="Pfam" id="PF02699">
    <property type="entry name" value="YajC"/>
    <property type="match status" value="1"/>
</dbReference>
<evidence type="ECO:0000313" key="11">
    <source>
        <dbReference type="EMBL" id="TQF02106.1"/>
    </source>
</evidence>
<keyword evidence="9" id="KW-0472">Membrane</keyword>
<dbReference type="EMBL" id="VIGB01000003">
    <property type="protein sequence ID" value="TQF02106.1"/>
    <property type="molecule type" value="Genomic_DNA"/>
</dbReference>
<comment type="subcellular location">
    <subcellularLocation>
        <location evidence="1">Cell membrane</location>
        <topology evidence="1">Single-pass membrane protein</topology>
    </subcellularLocation>
</comment>
<dbReference type="SMART" id="SM01323">
    <property type="entry name" value="YajC"/>
    <property type="match status" value="1"/>
</dbReference>
<keyword evidence="4" id="KW-1003">Cell membrane</keyword>
<gene>
    <name evidence="11" type="primary">yajC</name>
    <name evidence="11" type="ORF">E6W39_07195</name>
</gene>
<evidence type="ECO:0000256" key="10">
    <source>
        <dbReference type="SAM" id="MobiDB-lite"/>
    </source>
</evidence>
<evidence type="ECO:0000313" key="12">
    <source>
        <dbReference type="Proteomes" id="UP000319103"/>
    </source>
</evidence>
<dbReference type="RefSeq" id="WP_141632815.1">
    <property type="nucleotide sequence ID" value="NZ_VIGB01000003.1"/>
</dbReference>
<evidence type="ECO:0000256" key="4">
    <source>
        <dbReference type="ARBA" id="ARBA00022475"/>
    </source>
</evidence>
<comment type="similarity">
    <text evidence="2">Belongs to the YajC family.</text>
</comment>
<evidence type="ECO:0000256" key="8">
    <source>
        <dbReference type="ARBA" id="ARBA00023010"/>
    </source>
</evidence>